<gene>
    <name evidence="1" type="ORF">NQ314_006668</name>
</gene>
<name>A0AAV8Z005_9CUCU</name>
<comment type="caution">
    <text evidence="1">The sequence shown here is derived from an EMBL/GenBank/DDBJ whole genome shotgun (WGS) entry which is preliminary data.</text>
</comment>
<dbReference type="Proteomes" id="UP001162156">
    <property type="component" value="Unassembled WGS sequence"/>
</dbReference>
<proteinExistence type="predicted"/>
<evidence type="ECO:0000313" key="2">
    <source>
        <dbReference type="Proteomes" id="UP001162156"/>
    </source>
</evidence>
<evidence type="ECO:0000313" key="1">
    <source>
        <dbReference type="EMBL" id="KAJ8956792.1"/>
    </source>
</evidence>
<dbReference type="EMBL" id="JANEYF010001808">
    <property type="protein sequence ID" value="KAJ8956792.1"/>
    <property type="molecule type" value="Genomic_DNA"/>
</dbReference>
<dbReference type="AlphaFoldDB" id="A0AAV8Z005"/>
<reference evidence="1" key="1">
    <citation type="journal article" date="2023" name="Insect Mol. Biol.">
        <title>Genome sequencing provides insights into the evolution of gene families encoding plant cell wall-degrading enzymes in longhorned beetles.</title>
        <authorList>
            <person name="Shin N.R."/>
            <person name="Okamura Y."/>
            <person name="Kirsch R."/>
            <person name="Pauchet Y."/>
        </authorList>
    </citation>
    <scope>NUCLEOTIDE SEQUENCE</scope>
    <source>
        <strain evidence="1">RBIC_L_NR</strain>
    </source>
</reference>
<sequence length="59" mass="6888">MVGAVRRRFKDATDVQIKRAISTYLAGSADRNGGRKFREAKRNRDVLRNETYEREDDNN</sequence>
<keyword evidence="2" id="KW-1185">Reference proteome</keyword>
<organism evidence="1 2">
    <name type="scientific">Rhamnusium bicolor</name>
    <dbReference type="NCBI Taxonomy" id="1586634"/>
    <lineage>
        <taxon>Eukaryota</taxon>
        <taxon>Metazoa</taxon>
        <taxon>Ecdysozoa</taxon>
        <taxon>Arthropoda</taxon>
        <taxon>Hexapoda</taxon>
        <taxon>Insecta</taxon>
        <taxon>Pterygota</taxon>
        <taxon>Neoptera</taxon>
        <taxon>Endopterygota</taxon>
        <taxon>Coleoptera</taxon>
        <taxon>Polyphaga</taxon>
        <taxon>Cucujiformia</taxon>
        <taxon>Chrysomeloidea</taxon>
        <taxon>Cerambycidae</taxon>
        <taxon>Lepturinae</taxon>
        <taxon>Rhagiini</taxon>
        <taxon>Rhamnusium</taxon>
    </lineage>
</organism>
<protein>
    <submittedName>
        <fullName evidence="1">Uncharacterized protein</fullName>
    </submittedName>
</protein>
<accession>A0AAV8Z005</accession>